<dbReference type="Gene3D" id="3.30.420.10">
    <property type="entry name" value="Ribonuclease H-like superfamily/Ribonuclease H"/>
    <property type="match status" value="1"/>
</dbReference>
<dbReference type="Pfam" id="PF25597">
    <property type="entry name" value="SH3_retrovirus"/>
    <property type="match status" value="1"/>
</dbReference>
<protein>
    <recommendedName>
        <fullName evidence="2">Integrase catalytic domain-containing protein</fullName>
    </recommendedName>
</protein>
<dbReference type="InterPro" id="IPR001584">
    <property type="entry name" value="Integrase_cat-core"/>
</dbReference>
<feature type="non-terminal residue" evidence="3">
    <location>
        <position position="1"/>
    </location>
</feature>
<feature type="region of interest" description="Disordered" evidence="1">
    <location>
        <begin position="114"/>
        <end position="145"/>
    </location>
</feature>
<dbReference type="PROSITE" id="PS50994">
    <property type="entry name" value="INTEGRASE"/>
    <property type="match status" value="1"/>
</dbReference>
<comment type="caution">
    <text evidence="3">The sequence shown here is derived from an EMBL/GenBank/DDBJ whole genome shotgun (WGS) entry which is preliminary data.</text>
</comment>
<dbReference type="PANTHER" id="PTHR42648">
    <property type="entry name" value="TRANSPOSASE, PUTATIVE-RELATED"/>
    <property type="match status" value="1"/>
</dbReference>
<evidence type="ECO:0000256" key="1">
    <source>
        <dbReference type="SAM" id="MobiDB-lite"/>
    </source>
</evidence>
<dbReference type="EMBL" id="QJKJ01008639">
    <property type="protein sequence ID" value="RDX79092.1"/>
    <property type="molecule type" value="Genomic_DNA"/>
</dbReference>
<name>A0A371FLG7_MUCPR</name>
<dbReference type="Pfam" id="PF13976">
    <property type="entry name" value="gag_pre-integrs"/>
    <property type="match status" value="1"/>
</dbReference>
<dbReference type="InterPro" id="IPR057670">
    <property type="entry name" value="SH3_retrovirus"/>
</dbReference>
<reference evidence="3" key="1">
    <citation type="submission" date="2018-05" db="EMBL/GenBank/DDBJ databases">
        <title>Draft genome of Mucuna pruriens seed.</title>
        <authorList>
            <person name="Nnadi N.E."/>
            <person name="Vos R."/>
            <person name="Hasami M.H."/>
            <person name="Devisetty U.K."/>
            <person name="Aguiy J.C."/>
        </authorList>
    </citation>
    <scope>NUCLEOTIDE SEQUENCE [LARGE SCALE GENOMIC DNA]</scope>
    <source>
        <strain evidence="3">JCA_2017</strain>
    </source>
</reference>
<sequence length="559" mass="63508">MLKSQYLLHYYKLEEFISAALSPHWWCLIVPYCFFPVRVVPEPSSLKDVLFARIMEGNTNRMEWAFEDEILGLLLLNSLPESCETFKVSITNSIPNGVISLQMVKDSVLNKEMRRKAHGSSSQSEENKDKKGKSQEKDDDDDDDRVTIAIGDDRVTIAIGDDLVILRDFDLVNLVSDESIGATLHVTPRKEFFTSYPSGDFGVLMMGNDGVTKVIALVAKDNVNVTDMEASLLHRRFSHISEKGLNCLTKKDMLPGLKNAELEKCSHCMAGKKVKCIRSDNGGEYCGSFDVYCKQQGIIHEKTPPKVPQLNDLVERMNRTLIERVRCMLSKAKLPKHFWGETLYAVVHVINLSLAIALNTEVSDKIWFDKVVKYDHLRVFGCKTFVHVPKDERSKLDMKTSQFIFIGYGHDEYGYRMYDPAEKKPLGDGFDVSLDDDDAEEEQEMSQDENLGDAPEPPPMEKNLNVTRSPWRMKRGKRLGNLNCRSVLLCLLPTQSLHIDVRYHWIRDALDAKLLELAKVHTDDNSVDMMTKRVPRGKIRRIARGGAVQLKQGELGFKS</sequence>
<dbReference type="InterPro" id="IPR012337">
    <property type="entry name" value="RNaseH-like_sf"/>
</dbReference>
<dbReference type="STRING" id="157652.A0A371FLG7"/>
<evidence type="ECO:0000313" key="3">
    <source>
        <dbReference type="EMBL" id="RDX79092.1"/>
    </source>
</evidence>
<evidence type="ECO:0000259" key="2">
    <source>
        <dbReference type="PROSITE" id="PS50994"/>
    </source>
</evidence>
<dbReference type="InterPro" id="IPR025724">
    <property type="entry name" value="GAG-pre-integrase_dom"/>
</dbReference>
<dbReference type="InterPro" id="IPR039537">
    <property type="entry name" value="Retrotran_Ty1/copia-like"/>
</dbReference>
<organism evidence="3 4">
    <name type="scientific">Mucuna pruriens</name>
    <name type="common">Velvet bean</name>
    <name type="synonym">Dolichos pruriens</name>
    <dbReference type="NCBI Taxonomy" id="157652"/>
    <lineage>
        <taxon>Eukaryota</taxon>
        <taxon>Viridiplantae</taxon>
        <taxon>Streptophyta</taxon>
        <taxon>Embryophyta</taxon>
        <taxon>Tracheophyta</taxon>
        <taxon>Spermatophyta</taxon>
        <taxon>Magnoliopsida</taxon>
        <taxon>eudicotyledons</taxon>
        <taxon>Gunneridae</taxon>
        <taxon>Pentapetalae</taxon>
        <taxon>rosids</taxon>
        <taxon>fabids</taxon>
        <taxon>Fabales</taxon>
        <taxon>Fabaceae</taxon>
        <taxon>Papilionoideae</taxon>
        <taxon>50 kb inversion clade</taxon>
        <taxon>NPAAA clade</taxon>
        <taxon>indigoferoid/millettioid clade</taxon>
        <taxon>Phaseoleae</taxon>
        <taxon>Mucuna</taxon>
    </lineage>
</organism>
<evidence type="ECO:0000313" key="4">
    <source>
        <dbReference type="Proteomes" id="UP000257109"/>
    </source>
</evidence>
<dbReference type="Proteomes" id="UP000257109">
    <property type="component" value="Unassembled WGS sequence"/>
</dbReference>
<dbReference type="AlphaFoldDB" id="A0A371FLG7"/>
<accession>A0A371FLG7</accession>
<gene>
    <name evidence="3" type="ORF">CR513_40522</name>
</gene>
<dbReference type="GO" id="GO:0003676">
    <property type="term" value="F:nucleic acid binding"/>
    <property type="evidence" value="ECO:0007669"/>
    <property type="project" value="InterPro"/>
</dbReference>
<dbReference type="GO" id="GO:0015074">
    <property type="term" value="P:DNA integration"/>
    <property type="evidence" value="ECO:0007669"/>
    <property type="project" value="InterPro"/>
</dbReference>
<dbReference type="PANTHER" id="PTHR42648:SF28">
    <property type="entry name" value="TRANSPOSON-ENCODED PROTEIN WITH RIBONUCLEASE H-LIKE AND RETROVIRUS ZINC FINGER-LIKE DOMAINS"/>
    <property type="match status" value="1"/>
</dbReference>
<dbReference type="InterPro" id="IPR036397">
    <property type="entry name" value="RNaseH_sf"/>
</dbReference>
<feature type="region of interest" description="Disordered" evidence="1">
    <location>
        <begin position="429"/>
        <end position="465"/>
    </location>
</feature>
<feature type="compositionally biased region" description="Acidic residues" evidence="1">
    <location>
        <begin position="433"/>
        <end position="451"/>
    </location>
</feature>
<dbReference type="SUPFAM" id="SSF53098">
    <property type="entry name" value="Ribonuclease H-like"/>
    <property type="match status" value="1"/>
</dbReference>
<keyword evidence="4" id="KW-1185">Reference proteome</keyword>
<feature type="domain" description="Integrase catalytic" evidence="2">
    <location>
        <begin position="277"/>
        <end position="371"/>
    </location>
</feature>
<feature type="compositionally biased region" description="Basic and acidic residues" evidence="1">
    <location>
        <begin position="125"/>
        <end position="136"/>
    </location>
</feature>
<dbReference type="OrthoDB" id="1430461at2759"/>
<proteinExistence type="predicted"/>